<dbReference type="InterPro" id="IPR005467">
    <property type="entry name" value="His_kinase_dom"/>
</dbReference>
<evidence type="ECO:0000256" key="9">
    <source>
        <dbReference type="SAM" id="Phobius"/>
    </source>
</evidence>
<proteinExistence type="predicted"/>
<dbReference type="SMART" id="SM00387">
    <property type="entry name" value="HATPase_c"/>
    <property type="match status" value="1"/>
</dbReference>
<keyword evidence="9" id="KW-0812">Transmembrane</keyword>
<dbReference type="EC" id="2.7.13.3" evidence="2"/>
<evidence type="ECO:0000256" key="1">
    <source>
        <dbReference type="ARBA" id="ARBA00000085"/>
    </source>
</evidence>
<dbReference type="eggNOG" id="COG3852">
    <property type="taxonomic scope" value="Bacteria"/>
</dbReference>
<evidence type="ECO:0000256" key="3">
    <source>
        <dbReference type="ARBA" id="ARBA00022553"/>
    </source>
</evidence>
<dbReference type="InterPro" id="IPR036890">
    <property type="entry name" value="HATPase_C_sf"/>
</dbReference>
<evidence type="ECO:0000256" key="5">
    <source>
        <dbReference type="ARBA" id="ARBA00022741"/>
    </source>
</evidence>
<keyword evidence="12" id="KW-1185">Reference proteome</keyword>
<dbReference type="InterPro" id="IPR004358">
    <property type="entry name" value="Sig_transdc_His_kin-like_C"/>
</dbReference>
<keyword evidence="6 11" id="KW-0418">Kinase</keyword>
<evidence type="ECO:0000256" key="6">
    <source>
        <dbReference type="ARBA" id="ARBA00022777"/>
    </source>
</evidence>
<keyword evidence="5" id="KW-0547">Nucleotide-binding</keyword>
<evidence type="ECO:0000256" key="7">
    <source>
        <dbReference type="ARBA" id="ARBA00022840"/>
    </source>
</evidence>
<dbReference type="SUPFAM" id="SSF47384">
    <property type="entry name" value="Homodimeric domain of signal transducing histidine kinase"/>
    <property type="match status" value="1"/>
</dbReference>
<gene>
    <name evidence="11" type="ordered locus">Deba_1655</name>
</gene>
<dbReference type="GO" id="GO:0007234">
    <property type="term" value="P:osmosensory signaling via phosphorelay pathway"/>
    <property type="evidence" value="ECO:0007669"/>
    <property type="project" value="TreeGrafter"/>
</dbReference>
<dbReference type="InterPro" id="IPR003661">
    <property type="entry name" value="HisK_dim/P_dom"/>
</dbReference>
<feature type="domain" description="Histidine kinase" evidence="10">
    <location>
        <begin position="210"/>
        <end position="410"/>
    </location>
</feature>
<organism evidence="11 12">
    <name type="scientific">Desulfarculus baarsii (strain ATCC 33931 / DSM 2075 / LMG 7858 / VKM B-1802 / 2st14)</name>
    <dbReference type="NCBI Taxonomy" id="644282"/>
    <lineage>
        <taxon>Bacteria</taxon>
        <taxon>Pseudomonadati</taxon>
        <taxon>Thermodesulfobacteriota</taxon>
        <taxon>Desulfarculia</taxon>
        <taxon>Desulfarculales</taxon>
        <taxon>Desulfarculaceae</taxon>
        <taxon>Desulfarculus</taxon>
    </lineage>
</organism>
<keyword evidence="3" id="KW-0597">Phosphoprotein</keyword>
<keyword evidence="4" id="KW-0808">Transferase</keyword>
<keyword evidence="7" id="KW-0067">ATP-binding</keyword>
<dbReference type="PANTHER" id="PTHR42878:SF7">
    <property type="entry name" value="SENSOR HISTIDINE KINASE GLRK"/>
    <property type="match status" value="1"/>
</dbReference>
<keyword evidence="9" id="KW-0472">Membrane</keyword>
<dbReference type="GO" id="GO:0000156">
    <property type="term" value="F:phosphorelay response regulator activity"/>
    <property type="evidence" value="ECO:0007669"/>
    <property type="project" value="TreeGrafter"/>
</dbReference>
<protein>
    <recommendedName>
        <fullName evidence="2">histidine kinase</fullName>
        <ecNumber evidence="2">2.7.13.3</ecNumber>
    </recommendedName>
</protein>
<accession>E1QHI0</accession>
<dbReference type="GO" id="GO:0000155">
    <property type="term" value="F:phosphorelay sensor kinase activity"/>
    <property type="evidence" value="ECO:0007669"/>
    <property type="project" value="InterPro"/>
</dbReference>
<comment type="catalytic activity">
    <reaction evidence="1">
        <text>ATP + protein L-histidine = ADP + protein N-phospho-L-histidine.</text>
        <dbReference type="EC" id="2.7.13.3"/>
    </reaction>
</comment>
<dbReference type="KEGG" id="dbr:Deba_1655"/>
<evidence type="ECO:0000313" key="12">
    <source>
        <dbReference type="Proteomes" id="UP000009047"/>
    </source>
</evidence>
<dbReference type="GO" id="GO:0030295">
    <property type="term" value="F:protein kinase activator activity"/>
    <property type="evidence" value="ECO:0007669"/>
    <property type="project" value="TreeGrafter"/>
</dbReference>
<dbReference type="InterPro" id="IPR036097">
    <property type="entry name" value="HisK_dim/P_sf"/>
</dbReference>
<dbReference type="AlphaFoldDB" id="E1QHI0"/>
<evidence type="ECO:0000256" key="2">
    <source>
        <dbReference type="ARBA" id="ARBA00012438"/>
    </source>
</evidence>
<dbReference type="STRING" id="644282.Deba_1655"/>
<dbReference type="Gene3D" id="1.10.287.130">
    <property type="match status" value="1"/>
</dbReference>
<dbReference type="PROSITE" id="PS50109">
    <property type="entry name" value="HIS_KIN"/>
    <property type="match status" value="1"/>
</dbReference>
<name>E1QHI0_DESB2</name>
<dbReference type="RefSeq" id="WP_013258476.1">
    <property type="nucleotide sequence ID" value="NC_014365.1"/>
</dbReference>
<dbReference type="PANTHER" id="PTHR42878">
    <property type="entry name" value="TWO-COMPONENT HISTIDINE KINASE"/>
    <property type="match status" value="1"/>
</dbReference>
<keyword evidence="9" id="KW-1133">Transmembrane helix</keyword>
<feature type="transmembrane region" description="Helical" evidence="9">
    <location>
        <begin position="156"/>
        <end position="182"/>
    </location>
</feature>
<reference evidence="11 12" key="1">
    <citation type="journal article" date="2010" name="Stand. Genomic Sci.">
        <title>Complete genome sequence of Desulfarculus baarsii type strain (2st14).</title>
        <authorList>
            <person name="Sun H."/>
            <person name="Spring S."/>
            <person name="Lapidus A."/>
            <person name="Davenport K."/>
            <person name="Del Rio T.G."/>
            <person name="Tice H."/>
            <person name="Nolan M."/>
            <person name="Copeland A."/>
            <person name="Cheng J.F."/>
            <person name="Lucas S."/>
            <person name="Tapia R."/>
            <person name="Goodwin L."/>
            <person name="Pitluck S."/>
            <person name="Ivanova N."/>
            <person name="Pagani I."/>
            <person name="Mavromatis K."/>
            <person name="Ovchinnikova G."/>
            <person name="Pati A."/>
            <person name="Chen A."/>
            <person name="Palaniappan K."/>
            <person name="Hauser L."/>
            <person name="Chang Y.J."/>
            <person name="Jeffries C.D."/>
            <person name="Detter J.C."/>
            <person name="Han C."/>
            <person name="Rohde M."/>
            <person name="Brambilla E."/>
            <person name="Goker M."/>
            <person name="Woyke T."/>
            <person name="Bristow J."/>
            <person name="Eisen J.A."/>
            <person name="Markowitz V."/>
            <person name="Hugenholtz P."/>
            <person name="Kyrpides N.C."/>
            <person name="Klenk H.P."/>
            <person name="Land M."/>
        </authorList>
    </citation>
    <scope>NUCLEOTIDE SEQUENCE [LARGE SCALE GENOMIC DNA]</scope>
    <source>
        <strain evidence="12">ATCC 33931 / DSM 2075 / LMG 7858 / VKM B-1802 / 2st14</strain>
    </source>
</reference>
<dbReference type="Proteomes" id="UP000009047">
    <property type="component" value="Chromosome"/>
</dbReference>
<dbReference type="Pfam" id="PF02518">
    <property type="entry name" value="HATPase_c"/>
    <property type="match status" value="1"/>
</dbReference>
<dbReference type="SUPFAM" id="SSF55874">
    <property type="entry name" value="ATPase domain of HSP90 chaperone/DNA topoisomerase II/histidine kinase"/>
    <property type="match status" value="1"/>
</dbReference>
<dbReference type="PRINTS" id="PR00344">
    <property type="entry name" value="BCTRLSENSOR"/>
</dbReference>
<dbReference type="Pfam" id="PF00512">
    <property type="entry name" value="HisKA"/>
    <property type="match status" value="1"/>
</dbReference>
<dbReference type="EMBL" id="CP002085">
    <property type="protein sequence ID" value="ADK85023.1"/>
    <property type="molecule type" value="Genomic_DNA"/>
</dbReference>
<evidence type="ECO:0000259" key="10">
    <source>
        <dbReference type="PROSITE" id="PS50109"/>
    </source>
</evidence>
<dbReference type="SMART" id="SM00388">
    <property type="entry name" value="HisKA"/>
    <property type="match status" value="1"/>
</dbReference>
<evidence type="ECO:0000256" key="8">
    <source>
        <dbReference type="ARBA" id="ARBA00023012"/>
    </source>
</evidence>
<dbReference type="GO" id="GO:0005524">
    <property type="term" value="F:ATP binding"/>
    <property type="evidence" value="ECO:0007669"/>
    <property type="project" value="UniProtKB-KW"/>
</dbReference>
<evidence type="ECO:0000256" key="4">
    <source>
        <dbReference type="ARBA" id="ARBA00022679"/>
    </source>
</evidence>
<dbReference type="Gene3D" id="3.30.565.10">
    <property type="entry name" value="Histidine kinase-like ATPase, C-terminal domain"/>
    <property type="match status" value="1"/>
</dbReference>
<dbReference type="OrthoDB" id="9805942at2"/>
<dbReference type="HOGENOM" id="CLU_629663_0_0_7"/>
<sequence length="422" mass="45666">MKTPAILTTYRTPIIVTILMVSALFLWAWHRWSDINQTFDRLAHQRVMGLVDAMDGAFAALAEYKPENRTQANNLLKSFISASPISFVELRQGDEAIFSAGGGPRPQNLPTPEGDMTVDGRLLIWRRLHLPGHDPAGQTLLVGFRPPPERPGHPRAITALFITVTIALCFIVASLAAWVMAIRGALLAEQLKAERARREHLEDLGLAAAGLAHETKNPLGIILGLAQQIADQPDQPAQSRQMLIDIIDEADKASARLGGFMTFASRRQPNIAPVDLAALAEKVTQLIKPDLEAAGVVTRIDCPPWPILADEEMLRQVLVNLLLNSLRASRPGDEISVALVRQGETATLMVKDRGAGVPSDLLPKIFKPYVSGDASGHGLGLAIVKRFVEEHGWSVAMESQPGQGATVTIQGVKPAPGRGEGQ</sequence>
<feature type="transmembrane region" description="Helical" evidence="9">
    <location>
        <begin position="12"/>
        <end position="30"/>
    </location>
</feature>
<dbReference type="CDD" id="cd00082">
    <property type="entry name" value="HisKA"/>
    <property type="match status" value="1"/>
</dbReference>
<evidence type="ECO:0000313" key="11">
    <source>
        <dbReference type="EMBL" id="ADK85023.1"/>
    </source>
</evidence>
<keyword evidence="8" id="KW-0902">Two-component regulatory system</keyword>
<dbReference type="InterPro" id="IPR003594">
    <property type="entry name" value="HATPase_dom"/>
</dbReference>
<dbReference type="InterPro" id="IPR050351">
    <property type="entry name" value="BphY/WalK/GraS-like"/>
</dbReference>